<dbReference type="InterPro" id="IPR027417">
    <property type="entry name" value="P-loop_NTPase"/>
</dbReference>
<dbReference type="GO" id="GO:0051539">
    <property type="term" value="F:4 iron, 4 sulfur cluster binding"/>
    <property type="evidence" value="ECO:0007669"/>
    <property type="project" value="UniProtKB-KW"/>
</dbReference>
<dbReference type="InterPro" id="IPR011545">
    <property type="entry name" value="DEAD/DEAH_box_helicase_dom"/>
</dbReference>
<keyword evidence="1" id="KW-0004">4Fe-4S</keyword>
<keyword evidence="3" id="KW-0227">DNA damage</keyword>
<dbReference type="Proteomes" id="UP000265882">
    <property type="component" value="Unassembled WGS sequence"/>
</dbReference>
<evidence type="ECO:0000256" key="5">
    <source>
        <dbReference type="ARBA" id="ARBA00022840"/>
    </source>
</evidence>
<gene>
    <name evidence="9" type="ORF">C4520_10150</name>
</gene>
<dbReference type="GO" id="GO:0016818">
    <property type="term" value="F:hydrolase activity, acting on acid anhydrides, in phosphorus-containing anhydrides"/>
    <property type="evidence" value="ECO:0007669"/>
    <property type="project" value="InterPro"/>
</dbReference>
<dbReference type="AlphaFoldDB" id="A0A3A4NS68"/>
<dbReference type="Pfam" id="PF13307">
    <property type="entry name" value="Helicase_C_2"/>
    <property type="match status" value="1"/>
</dbReference>
<dbReference type="Gene3D" id="3.40.50.300">
    <property type="entry name" value="P-loop containing nucleotide triphosphate hydrolases"/>
    <property type="match status" value="2"/>
</dbReference>
<dbReference type="PANTHER" id="PTHR11472:SF34">
    <property type="entry name" value="REGULATOR OF TELOMERE ELONGATION HELICASE 1"/>
    <property type="match status" value="1"/>
</dbReference>
<dbReference type="SUPFAM" id="SSF52540">
    <property type="entry name" value="P-loop containing nucleoside triphosphate hydrolases"/>
    <property type="match status" value="2"/>
</dbReference>
<dbReference type="PROSITE" id="PS51193">
    <property type="entry name" value="HELICASE_ATP_BIND_2"/>
    <property type="match status" value="1"/>
</dbReference>
<comment type="caution">
    <text evidence="9">The sequence shown here is derived from an EMBL/GenBank/DDBJ whole genome shotgun (WGS) entry which is preliminary data.</text>
</comment>
<evidence type="ECO:0000256" key="2">
    <source>
        <dbReference type="ARBA" id="ARBA00022741"/>
    </source>
</evidence>
<evidence type="ECO:0000256" key="3">
    <source>
        <dbReference type="ARBA" id="ARBA00022763"/>
    </source>
</evidence>
<dbReference type="Gene3D" id="3.40.140.10">
    <property type="entry name" value="Cytidine Deaminase, domain 2"/>
    <property type="match status" value="1"/>
</dbReference>
<evidence type="ECO:0000313" key="10">
    <source>
        <dbReference type="Proteomes" id="UP000265882"/>
    </source>
</evidence>
<sequence length="861" mass="96164">MLSAKRLIAQNAITALRTEIESAGGNEVFFIGATNEKRMVVKVIPLAHGNQDAVPAITQHARPGDVVIHNHPGGGLTPSSADISIASNLGQAGVGFYIINNSATKVYEVVAAFAREKLELLQEDSLADMLRPGGPIARKLKNYEHRQQQIEMMRAVADAFNRNGIAAIEAGTGTGKTFAYLIPAICWAVRNKERVVLSTNTINLQEQLMRKDIPALLSALNIECKAALVKGRGNYICLRKAAMLEREFDLLAAADERETLQHILAWSKQTRDGSRSDLNFVPKADLWDKVNSESDSCARVNCAHFADCFVNRARREAACADLLVVNHHLLFADLSVRNATQSYSDMAILPGYRRVILDEAHNIEDSATSYFGSHITRLGLLRLLGRIHHAQSRRQEGGLISALRAKLMRAPAGKERVEDLILNIQEEIIPRKNDLEHYINGAFDTLLEFLHNYNLTQRADGELKMRIGTSLRDNERWSHDCLPAVEKLLSELRVFVSRLALVLKKLEEIEREKGSDTDFSDDRIEINAIANRIDSAASTVEDVIFGEGIDHVRWIEAQVRAKNPAVRLYSVPLDVGPALAEQVYVCFPTVVLTSATLTVEGRFDFLFSRIGLDKIDEERIRFLSLPSPFNFAEQAVLGIPTDVPNPGDSGFRDVLVSTIFRCLSITQGRAFLLFTSFSMLGWAYRELAPRLEQELGVNALRQGDDNRTALLERFRRDTTSVLFATLSFWEGVDVEGESLECVVLAKLPFRVPDDPIVQARAEDIERRGGNPFIEFSVPLAVIKFKQGFGRLIRNRTDHGAVLILDKRVAAKYYGRIFLNSLPPCRVVRGTCDEVFEEFQTLFTMLRREQIVSDVAETEKGD</sequence>
<keyword evidence="4" id="KW-0378">Hydrolase</keyword>
<keyword evidence="1" id="KW-0408">Iron</keyword>
<reference evidence="9 10" key="1">
    <citation type="journal article" date="2017" name="ISME J.">
        <title>Energy and carbon metabolisms in a deep terrestrial subsurface fluid microbial community.</title>
        <authorList>
            <person name="Momper L."/>
            <person name="Jungbluth S.P."/>
            <person name="Lee M.D."/>
            <person name="Amend J.P."/>
        </authorList>
    </citation>
    <scope>NUCLEOTIDE SEQUENCE [LARGE SCALE GENOMIC DNA]</scope>
    <source>
        <strain evidence="9">SURF_5</strain>
    </source>
</reference>
<evidence type="ECO:0000256" key="4">
    <source>
        <dbReference type="ARBA" id="ARBA00022801"/>
    </source>
</evidence>
<evidence type="ECO:0000313" key="9">
    <source>
        <dbReference type="EMBL" id="RJP21365.1"/>
    </source>
</evidence>
<dbReference type="GO" id="GO:0005524">
    <property type="term" value="F:ATP binding"/>
    <property type="evidence" value="ECO:0007669"/>
    <property type="project" value="UniProtKB-KW"/>
</dbReference>
<dbReference type="InterPro" id="IPR025657">
    <property type="entry name" value="RadC_JAB"/>
</dbReference>
<comment type="similarity">
    <text evidence="7">Belongs to the helicase family. DinG subfamily.</text>
</comment>
<keyword evidence="6" id="KW-0234">DNA repair</keyword>
<dbReference type="InterPro" id="IPR006555">
    <property type="entry name" value="ATP-dep_Helicase_C"/>
</dbReference>
<feature type="domain" description="Helicase ATP-binding" evidence="8">
    <location>
        <begin position="135"/>
        <end position="415"/>
    </location>
</feature>
<dbReference type="PANTHER" id="PTHR11472">
    <property type="entry name" value="DNA REPAIR DEAD HELICASE RAD3/XP-D SUBFAMILY MEMBER"/>
    <property type="match status" value="1"/>
</dbReference>
<dbReference type="InterPro" id="IPR006554">
    <property type="entry name" value="Helicase-like_DEXD_c2"/>
</dbReference>
<dbReference type="InterPro" id="IPR014013">
    <property type="entry name" value="Helic_SF1/SF2_ATP-bd_DinG/Rad3"/>
</dbReference>
<evidence type="ECO:0000259" key="8">
    <source>
        <dbReference type="PROSITE" id="PS51193"/>
    </source>
</evidence>
<organism evidence="9 10">
    <name type="scientific">Abyssobacteria bacterium (strain SURF_5)</name>
    <dbReference type="NCBI Taxonomy" id="2093360"/>
    <lineage>
        <taxon>Bacteria</taxon>
        <taxon>Pseudomonadati</taxon>
        <taxon>Candidatus Hydrogenedentota</taxon>
        <taxon>Candidatus Abyssobacteria</taxon>
    </lineage>
</organism>
<proteinExistence type="inferred from homology"/>
<dbReference type="SMART" id="SM00491">
    <property type="entry name" value="HELICc2"/>
    <property type="match status" value="1"/>
</dbReference>
<keyword evidence="2" id="KW-0547">Nucleotide-binding</keyword>
<evidence type="ECO:0000256" key="1">
    <source>
        <dbReference type="ARBA" id="ARBA00022485"/>
    </source>
</evidence>
<protein>
    <submittedName>
        <fullName evidence="9">Helicase</fullName>
    </submittedName>
</protein>
<dbReference type="Pfam" id="PF04002">
    <property type="entry name" value="RadC"/>
    <property type="match status" value="1"/>
</dbReference>
<name>A0A3A4NS68_ABYX5</name>
<dbReference type="GO" id="GO:0003678">
    <property type="term" value="F:DNA helicase activity"/>
    <property type="evidence" value="ECO:0007669"/>
    <property type="project" value="InterPro"/>
</dbReference>
<keyword evidence="1" id="KW-0411">Iron-sulfur</keyword>
<evidence type="ECO:0000256" key="6">
    <source>
        <dbReference type="ARBA" id="ARBA00023204"/>
    </source>
</evidence>
<keyword evidence="1" id="KW-0479">Metal-binding</keyword>
<dbReference type="GO" id="GO:0006281">
    <property type="term" value="P:DNA repair"/>
    <property type="evidence" value="ECO:0007669"/>
    <property type="project" value="UniProtKB-KW"/>
</dbReference>
<keyword evidence="9" id="KW-0347">Helicase</keyword>
<dbReference type="SMART" id="SM00488">
    <property type="entry name" value="DEXDc2"/>
    <property type="match status" value="1"/>
</dbReference>
<dbReference type="Pfam" id="PF00270">
    <property type="entry name" value="DEAD"/>
    <property type="match status" value="1"/>
</dbReference>
<evidence type="ECO:0000256" key="7">
    <source>
        <dbReference type="ARBA" id="ARBA00038058"/>
    </source>
</evidence>
<dbReference type="EMBL" id="QZKU01000068">
    <property type="protein sequence ID" value="RJP21365.1"/>
    <property type="molecule type" value="Genomic_DNA"/>
</dbReference>
<dbReference type="GO" id="GO:0003676">
    <property type="term" value="F:nucleic acid binding"/>
    <property type="evidence" value="ECO:0007669"/>
    <property type="project" value="InterPro"/>
</dbReference>
<keyword evidence="5" id="KW-0067">ATP-binding</keyword>
<dbReference type="InterPro" id="IPR045028">
    <property type="entry name" value="DinG/Rad3-like"/>
</dbReference>
<accession>A0A3A4NS68</accession>